<keyword evidence="2" id="KW-1185">Reference proteome</keyword>
<comment type="caution">
    <text evidence="1">The sequence shown here is derived from an EMBL/GenBank/DDBJ whole genome shotgun (WGS) entry which is preliminary data.</text>
</comment>
<organism evidence="1 2">
    <name type="scientific">Bifidobacterium xylocopae</name>
    <dbReference type="NCBI Taxonomy" id="2493119"/>
    <lineage>
        <taxon>Bacteria</taxon>
        <taxon>Bacillati</taxon>
        <taxon>Actinomycetota</taxon>
        <taxon>Actinomycetes</taxon>
        <taxon>Bifidobacteriales</taxon>
        <taxon>Bifidobacteriaceae</taxon>
        <taxon>Bifidobacterium</taxon>
    </lineage>
</organism>
<accession>A0A366KFF0</accession>
<evidence type="ECO:0000313" key="1">
    <source>
        <dbReference type="EMBL" id="RBP99982.1"/>
    </source>
</evidence>
<dbReference type="OrthoDB" id="9793302at2"/>
<gene>
    <name evidence="1" type="ORF">CRD59_00500</name>
</gene>
<dbReference type="EMBL" id="PDCH01000001">
    <property type="protein sequence ID" value="RBP99982.1"/>
    <property type="molecule type" value="Genomic_DNA"/>
</dbReference>
<dbReference type="RefSeq" id="WP_113852644.1">
    <property type="nucleotide sequence ID" value="NZ_PDCH01000001.1"/>
</dbReference>
<evidence type="ECO:0000313" key="2">
    <source>
        <dbReference type="Proteomes" id="UP000252345"/>
    </source>
</evidence>
<dbReference type="Proteomes" id="UP000252345">
    <property type="component" value="Unassembled WGS sequence"/>
</dbReference>
<reference evidence="1 2" key="1">
    <citation type="submission" date="2017-10" db="EMBL/GenBank/DDBJ databases">
        <title>Bifidobacterium xylocopum sp. nov. and Bifidobacterium aemilianum sp. nov., from the carpenter bee (Xylocopa violacea) digestive tract.</title>
        <authorList>
            <person name="Alberoni D."/>
            <person name="Baffoni L."/>
            <person name="Di Gioia D."/>
            <person name="Gaggia F."/>
            <person name="Biavati B."/>
        </authorList>
    </citation>
    <scope>NUCLEOTIDE SEQUENCE [LARGE SCALE GENOMIC DNA]</scope>
    <source>
        <strain evidence="1 2">XV2</strain>
    </source>
</reference>
<name>A0A366KFF0_9BIFI</name>
<sequence>MADLAADAGASRWTLARCMSWCWDLEPALPPVLDRHHSLTFDGTYLAHGWCLLVLADARSRPLAVHWCDSESRASYRALFHGMPAPDALTCDGDRGCLAQVKVSWPGTRAQHCLAQRLTRVRDPQGAAS</sequence>
<dbReference type="AlphaFoldDB" id="A0A366KFF0"/>
<protein>
    <recommendedName>
        <fullName evidence="3">Transposase</fullName>
    </recommendedName>
</protein>
<evidence type="ECO:0008006" key="3">
    <source>
        <dbReference type="Google" id="ProtNLM"/>
    </source>
</evidence>
<proteinExistence type="predicted"/>